<dbReference type="InterPro" id="IPR036388">
    <property type="entry name" value="WH-like_DNA-bd_sf"/>
</dbReference>
<keyword evidence="7" id="KW-1185">Reference proteome</keyword>
<dbReference type="SUPFAM" id="SSF46785">
    <property type="entry name" value="Winged helix' DNA-binding domain"/>
    <property type="match status" value="1"/>
</dbReference>
<evidence type="ECO:0000256" key="2">
    <source>
        <dbReference type="ARBA" id="ARBA00023015"/>
    </source>
</evidence>
<evidence type="ECO:0000256" key="4">
    <source>
        <dbReference type="ARBA" id="ARBA00023163"/>
    </source>
</evidence>
<dbReference type="Pfam" id="PF03466">
    <property type="entry name" value="LysR_substrate"/>
    <property type="match status" value="1"/>
</dbReference>
<dbReference type="EMBL" id="JBHRWO010000009">
    <property type="protein sequence ID" value="MFC3492699.1"/>
    <property type="molecule type" value="Genomic_DNA"/>
</dbReference>
<dbReference type="InterPro" id="IPR036390">
    <property type="entry name" value="WH_DNA-bd_sf"/>
</dbReference>
<protein>
    <submittedName>
        <fullName evidence="6">LysR family transcriptional regulator</fullName>
    </submittedName>
</protein>
<comment type="caution">
    <text evidence="6">The sequence shown here is derived from an EMBL/GenBank/DDBJ whole genome shotgun (WGS) entry which is preliminary data.</text>
</comment>
<comment type="similarity">
    <text evidence="1">Belongs to the LysR transcriptional regulatory family.</text>
</comment>
<keyword evidence="4" id="KW-0804">Transcription</keyword>
<evidence type="ECO:0000256" key="1">
    <source>
        <dbReference type="ARBA" id="ARBA00009437"/>
    </source>
</evidence>
<dbReference type="RefSeq" id="WP_387973795.1">
    <property type="nucleotide sequence ID" value="NZ_JBHRWO010000009.1"/>
</dbReference>
<gene>
    <name evidence="6" type="ORF">ACFO8M_09395</name>
</gene>
<dbReference type="Gene3D" id="3.40.190.290">
    <property type="match status" value="1"/>
</dbReference>
<evidence type="ECO:0000256" key="3">
    <source>
        <dbReference type="ARBA" id="ARBA00023125"/>
    </source>
</evidence>
<dbReference type="PROSITE" id="PS50931">
    <property type="entry name" value="HTH_LYSR"/>
    <property type="match status" value="1"/>
</dbReference>
<feature type="domain" description="HTH lysR-type" evidence="5">
    <location>
        <begin position="1"/>
        <end position="60"/>
    </location>
</feature>
<name>A0ABV7PVT8_9ACTN</name>
<dbReference type="PANTHER" id="PTHR30346:SF29">
    <property type="entry name" value="LYSR SUBSTRATE-BINDING"/>
    <property type="match status" value="1"/>
</dbReference>
<organism evidence="6 7">
    <name type="scientific">Glycomyces rhizosphaerae</name>
    <dbReference type="NCBI Taxonomy" id="2054422"/>
    <lineage>
        <taxon>Bacteria</taxon>
        <taxon>Bacillati</taxon>
        <taxon>Actinomycetota</taxon>
        <taxon>Actinomycetes</taxon>
        <taxon>Glycomycetales</taxon>
        <taxon>Glycomycetaceae</taxon>
        <taxon>Glycomyces</taxon>
    </lineage>
</organism>
<dbReference type="InterPro" id="IPR005119">
    <property type="entry name" value="LysR_subst-bd"/>
</dbReference>
<dbReference type="InterPro" id="IPR000847">
    <property type="entry name" value="LysR_HTH_N"/>
</dbReference>
<dbReference type="PANTHER" id="PTHR30346">
    <property type="entry name" value="TRANSCRIPTIONAL DUAL REGULATOR HCAR-RELATED"/>
    <property type="match status" value="1"/>
</dbReference>
<reference evidence="7" key="1">
    <citation type="journal article" date="2019" name="Int. J. Syst. Evol. Microbiol.">
        <title>The Global Catalogue of Microorganisms (GCM) 10K type strain sequencing project: providing services to taxonomists for standard genome sequencing and annotation.</title>
        <authorList>
            <consortium name="The Broad Institute Genomics Platform"/>
            <consortium name="The Broad Institute Genome Sequencing Center for Infectious Disease"/>
            <person name="Wu L."/>
            <person name="Ma J."/>
        </authorList>
    </citation>
    <scope>NUCLEOTIDE SEQUENCE [LARGE SCALE GENOMIC DNA]</scope>
    <source>
        <strain evidence="7">CGMCC 4.7396</strain>
    </source>
</reference>
<accession>A0ABV7PVT8</accession>
<keyword evidence="3" id="KW-0238">DNA-binding</keyword>
<keyword evidence="2" id="KW-0805">Transcription regulation</keyword>
<dbReference type="Pfam" id="PF00126">
    <property type="entry name" value="HTH_1"/>
    <property type="match status" value="1"/>
</dbReference>
<evidence type="ECO:0000313" key="7">
    <source>
        <dbReference type="Proteomes" id="UP001595712"/>
    </source>
</evidence>
<dbReference type="Proteomes" id="UP001595712">
    <property type="component" value="Unassembled WGS sequence"/>
</dbReference>
<evidence type="ECO:0000259" key="5">
    <source>
        <dbReference type="PROSITE" id="PS50931"/>
    </source>
</evidence>
<evidence type="ECO:0000313" key="6">
    <source>
        <dbReference type="EMBL" id="MFC3492699.1"/>
    </source>
</evidence>
<proteinExistence type="inferred from homology"/>
<dbReference type="SUPFAM" id="SSF53850">
    <property type="entry name" value="Periplasmic binding protein-like II"/>
    <property type="match status" value="1"/>
</dbReference>
<dbReference type="Gene3D" id="1.10.10.10">
    <property type="entry name" value="Winged helix-like DNA-binding domain superfamily/Winged helix DNA-binding domain"/>
    <property type="match status" value="1"/>
</dbReference>
<sequence>MDLGFVRLRAFVETARSGAMTSAAAALGYTTGAVSQQIAALERELGHALFERVGRGLRLTERGARFLDYAEQILITESEAIAAMEGPWRPGQAQVDIRLGVFGSPAAVALGPALEALRRQAPWIRVRSVELEVDAAAEAVRRASVDLALSVDYASTPPAVTAGVDRTVLVTEPMAVAVPDDWPAVRTPASLADFAASPWIMAAPTSHFGIASRAMCRRAGYEPDVIHEVTETGACLAMAAAGLGVTPATRMMLRMRPEGLDLIDLAEADHRNIVLFARPGHTTQPSRRLLVDALCEAMRDYR</sequence>